<dbReference type="InterPro" id="IPR045523">
    <property type="entry name" value="GASH"/>
</dbReference>
<dbReference type="AlphaFoldDB" id="A0A2T0SRG7"/>
<comment type="caution">
    <text evidence="2">The sequence shown here is derived from an EMBL/GenBank/DDBJ whole genome shotgun (WGS) entry which is preliminary data.</text>
</comment>
<dbReference type="OrthoDB" id="958025at2"/>
<dbReference type="RefSeq" id="WP_106138900.1">
    <property type="nucleotide sequence ID" value="NZ_PVTE01000013.1"/>
</dbReference>
<accession>A0A2T0SRG7</accession>
<evidence type="ECO:0000313" key="3">
    <source>
        <dbReference type="Proteomes" id="UP000238375"/>
    </source>
</evidence>
<reference evidence="2 3" key="1">
    <citation type="submission" date="2018-03" db="EMBL/GenBank/DDBJ databases">
        <title>Genomic Encyclopedia of Archaeal and Bacterial Type Strains, Phase II (KMG-II): from individual species to whole genera.</title>
        <authorList>
            <person name="Goeker M."/>
        </authorList>
    </citation>
    <scope>NUCLEOTIDE SEQUENCE [LARGE SCALE GENOMIC DNA]</scope>
    <source>
        <strain evidence="2 3">DSM 28354</strain>
    </source>
</reference>
<dbReference type="Pfam" id="PF19994">
    <property type="entry name" value="GASH"/>
    <property type="match status" value="1"/>
</dbReference>
<evidence type="ECO:0000259" key="1">
    <source>
        <dbReference type="Pfam" id="PF19994"/>
    </source>
</evidence>
<gene>
    <name evidence="2" type="ORF">CLV58_113131</name>
</gene>
<protein>
    <recommendedName>
        <fullName evidence="1">GTPase-associated system helical domain-containing protein</fullName>
    </recommendedName>
</protein>
<name>A0A2T0SRG7_9BACT</name>
<dbReference type="Proteomes" id="UP000238375">
    <property type="component" value="Unassembled WGS sequence"/>
</dbReference>
<proteinExistence type="predicted"/>
<organism evidence="2 3">
    <name type="scientific">Spirosoma oryzae</name>
    <dbReference type="NCBI Taxonomy" id="1469603"/>
    <lineage>
        <taxon>Bacteria</taxon>
        <taxon>Pseudomonadati</taxon>
        <taxon>Bacteroidota</taxon>
        <taxon>Cytophagia</taxon>
        <taxon>Cytophagales</taxon>
        <taxon>Cytophagaceae</taxon>
        <taxon>Spirosoma</taxon>
    </lineage>
</organism>
<feature type="domain" description="GTPase-associated system helical" evidence="1">
    <location>
        <begin position="7"/>
        <end position="408"/>
    </location>
</feature>
<keyword evidence="3" id="KW-1185">Reference proteome</keyword>
<evidence type="ECO:0000313" key="2">
    <source>
        <dbReference type="EMBL" id="PRY36000.1"/>
    </source>
</evidence>
<sequence>MENPLLQPVLQAGLLDIGDSDERLTNIENSIADLEAKLKATPSLLEQYVLTALDPDVSTDEPAVIDVETIISAHWKALRAKFSDRPVQIIRAVIINALYNTGTADVDLARIIYLAGSNFYPYAKLGREKTIIERLLNEFGDLVETDAAEQWSLDETEPSLRVPTLKITGLQFGEVKTVDTKLKAALNNAAQRTSNGHDPYNHPAQWGAHFSKLAGDGIVEFVENTLNQFSGSLSPASVETPINKFATDLRKALDQVLGNSLKSLIAVERRSKLLWWKQTMYSPSLKNSYHTLSDELQPVIMSVDLFHQLPAVAPISVNFLLQSTLSTLSAQAREQTNFTEMLSKLLTPSNKKILKNYLKDKEINGRIGLLNFISLGVYDKVSVDEFQSRTGISPDALISNSELAVIILKDQYVHYLSDL</sequence>
<dbReference type="EMBL" id="PVTE01000013">
    <property type="protein sequence ID" value="PRY36000.1"/>
    <property type="molecule type" value="Genomic_DNA"/>
</dbReference>